<sequence>MSQTVLTASAARLAVSFDAALNDAFKNGVVGPNSTPPNFAALSGYNSFDTTVQTVIRAAYSLAVSSIASQVEEFQAPSLAGTWVADSSPFLTPGFRKNINRVELCGTVTGGSGTIFTLGATYRPTADIQFPVVANGAFGAVKITSAGVVSLVAGSTSHVSLDGISFGI</sequence>
<reference evidence="1" key="1">
    <citation type="submission" date="2020-04" db="EMBL/GenBank/DDBJ databases">
        <authorList>
            <person name="Chiriac C."/>
            <person name="Salcher M."/>
            <person name="Ghai R."/>
            <person name="Kavagutti S V."/>
        </authorList>
    </citation>
    <scope>NUCLEOTIDE SEQUENCE</scope>
</reference>
<accession>A0A6J5L2H1</accession>
<name>A0A6J5L2H1_9CAUD</name>
<evidence type="ECO:0000313" key="1">
    <source>
        <dbReference type="EMBL" id="CAB4127403.1"/>
    </source>
</evidence>
<protein>
    <submittedName>
        <fullName evidence="1">Uncharacterized protein</fullName>
    </submittedName>
</protein>
<proteinExistence type="predicted"/>
<gene>
    <name evidence="1" type="ORF">UFOVP75_179</name>
</gene>
<dbReference type="EMBL" id="LR796209">
    <property type="protein sequence ID" value="CAB4127403.1"/>
    <property type="molecule type" value="Genomic_DNA"/>
</dbReference>
<organism evidence="1">
    <name type="scientific">uncultured Caudovirales phage</name>
    <dbReference type="NCBI Taxonomy" id="2100421"/>
    <lineage>
        <taxon>Viruses</taxon>
        <taxon>Duplodnaviria</taxon>
        <taxon>Heunggongvirae</taxon>
        <taxon>Uroviricota</taxon>
        <taxon>Caudoviricetes</taxon>
        <taxon>Peduoviridae</taxon>
        <taxon>Maltschvirus</taxon>
        <taxon>Maltschvirus maltsch</taxon>
    </lineage>
</organism>